<proteinExistence type="inferred from homology"/>
<dbReference type="GO" id="GO:0006434">
    <property type="term" value="P:seryl-tRNA aminoacylation"/>
    <property type="evidence" value="ECO:0007669"/>
    <property type="project" value="UniProtKB-UniRule"/>
</dbReference>
<evidence type="ECO:0000256" key="15">
    <source>
        <dbReference type="PIRSR" id="PIRSR001529-1"/>
    </source>
</evidence>
<feature type="binding site" evidence="16">
    <location>
        <begin position="254"/>
        <end position="256"/>
    </location>
    <ligand>
        <name>ATP</name>
        <dbReference type="ChEBI" id="CHEBI:30616"/>
    </ligand>
</feature>
<dbReference type="EC" id="6.1.1.11" evidence="4 14"/>
<feature type="binding site" evidence="15">
    <location>
        <position position="378"/>
    </location>
    <ligand>
        <name>L-serine</name>
        <dbReference type="ChEBI" id="CHEBI:33384"/>
    </ligand>
</feature>
<dbReference type="NCBIfam" id="TIGR00414">
    <property type="entry name" value="serS"/>
    <property type="match status" value="1"/>
</dbReference>
<dbReference type="Pfam" id="PF00587">
    <property type="entry name" value="tRNA-synt_2b"/>
    <property type="match status" value="1"/>
</dbReference>
<accession>I7CKW7</accession>
<keyword evidence="8 16" id="KW-0067">ATP-binding</keyword>
<dbReference type="InterPro" id="IPR002317">
    <property type="entry name" value="Ser-tRNA-ligase_type_1"/>
</dbReference>
<dbReference type="OrthoDB" id="9804647at2"/>
<name>I7CKW7_MYCHA</name>
<dbReference type="Pfam" id="PF02403">
    <property type="entry name" value="Seryl_tRNA_N"/>
    <property type="match status" value="1"/>
</dbReference>
<dbReference type="EMBL" id="CP003731">
    <property type="protein sequence ID" value="AFO52499.1"/>
    <property type="molecule type" value="Genomic_DNA"/>
</dbReference>
<dbReference type="HOGENOM" id="CLU_023797_1_1_14"/>
<feature type="binding site" evidence="15">
    <location>
        <position position="223"/>
    </location>
    <ligand>
        <name>L-serine</name>
        <dbReference type="ChEBI" id="CHEBI:33384"/>
    </ligand>
</feature>
<keyword evidence="5" id="KW-0963">Cytoplasm</keyword>
<dbReference type="KEGG" id="mhl:MHLP_04595"/>
<dbReference type="InterPro" id="IPR002314">
    <property type="entry name" value="aa-tRNA-synt_IIb"/>
</dbReference>
<evidence type="ECO:0000256" key="11">
    <source>
        <dbReference type="ARBA" id="ARBA00039158"/>
    </source>
</evidence>
<evidence type="ECO:0000259" key="18">
    <source>
        <dbReference type="PROSITE" id="PS50862"/>
    </source>
</evidence>
<dbReference type="STRING" id="1212765.MHLP_04595"/>
<dbReference type="Proteomes" id="UP000006502">
    <property type="component" value="Chromosome"/>
</dbReference>
<reference evidence="19 20" key="1">
    <citation type="journal article" date="2012" name="J. Bacteriol.">
        <title>Genome Sequence of "Candidatus Mycoplasma haemolamae" Strain Purdue, a Red Blood Cell Pathogen of Alpacas (Vicugna pacos) and Llamas (Lama glama).</title>
        <authorList>
            <person name="Guimaraes A.M."/>
            <person name="Toth B."/>
            <person name="Santos A.P."/>
            <person name="do Nascimento N.C."/>
            <person name="Kritchevsky J.E."/>
            <person name="Messick J.B."/>
        </authorList>
    </citation>
    <scope>NUCLEOTIDE SEQUENCE [LARGE SCALE GENOMIC DNA]</scope>
    <source>
        <strain evidence="19 20">Purdue</strain>
    </source>
</reference>
<dbReference type="InterPro" id="IPR006195">
    <property type="entry name" value="aa-tRNA-synth_II"/>
</dbReference>
<keyword evidence="20" id="KW-1185">Reference proteome</keyword>
<evidence type="ECO:0000256" key="12">
    <source>
        <dbReference type="ARBA" id="ARBA00047929"/>
    </source>
</evidence>
<dbReference type="GO" id="GO:0005524">
    <property type="term" value="F:ATP binding"/>
    <property type="evidence" value="ECO:0007669"/>
    <property type="project" value="UniProtKB-KW"/>
</dbReference>
<keyword evidence="9" id="KW-0648">Protein biosynthesis</keyword>
<keyword evidence="10 19" id="KW-0030">Aminoacyl-tRNA synthetase</keyword>
<evidence type="ECO:0000256" key="6">
    <source>
        <dbReference type="ARBA" id="ARBA00022598"/>
    </source>
</evidence>
<dbReference type="PANTHER" id="PTHR43697">
    <property type="entry name" value="SERYL-TRNA SYNTHETASE"/>
    <property type="match status" value="1"/>
</dbReference>
<evidence type="ECO:0000256" key="13">
    <source>
        <dbReference type="ARBA" id="ARBA00048823"/>
    </source>
</evidence>
<dbReference type="SUPFAM" id="SSF55681">
    <property type="entry name" value="Class II aaRS and biotin synthetases"/>
    <property type="match status" value="1"/>
</dbReference>
<dbReference type="Gene3D" id="3.30.930.10">
    <property type="entry name" value="Bira Bifunctional Protein, Domain 2"/>
    <property type="match status" value="1"/>
</dbReference>
<dbReference type="InterPro" id="IPR045864">
    <property type="entry name" value="aa-tRNA-synth_II/BPL/LPL"/>
</dbReference>
<evidence type="ECO:0000256" key="10">
    <source>
        <dbReference type="ARBA" id="ARBA00023146"/>
    </source>
</evidence>
<dbReference type="PIRSF" id="PIRSF001529">
    <property type="entry name" value="Ser-tRNA-synth_IIa"/>
    <property type="match status" value="1"/>
</dbReference>
<reference evidence="20" key="2">
    <citation type="submission" date="2012-07" db="EMBL/GenBank/DDBJ databases">
        <title>Complete genome sequence of 'Candidatus Mycoplasma haemolamae'.</title>
        <authorList>
            <person name="Guimaraes A.M.S."/>
            <person name="Toth B."/>
            <person name="Santos A.P."/>
            <person name="Nascimento N.C."/>
            <person name="Sojka J.E."/>
            <person name="Messick J.B."/>
        </authorList>
    </citation>
    <scope>NUCLEOTIDE SEQUENCE [LARGE SCALE GENOMIC DNA]</scope>
    <source>
        <strain evidence="20">Purdue</strain>
    </source>
</reference>
<comment type="pathway">
    <text evidence="2">Aminoacyl-tRNA biosynthesis; selenocysteinyl-tRNA(Sec) biosynthesis; L-seryl-tRNA(Sec) from L-serine and tRNA(Sec): step 1/1.</text>
</comment>
<dbReference type="GO" id="GO:0004828">
    <property type="term" value="F:serine-tRNA ligase activity"/>
    <property type="evidence" value="ECO:0007669"/>
    <property type="project" value="UniProtKB-UniRule"/>
</dbReference>
<dbReference type="AlphaFoldDB" id="I7CKW7"/>
<feature type="binding site" evidence="15">
    <location>
        <position position="277"/>
    </location>
    <ligand>
        <name>L-serine</name>
        <dbReference type="ChEBI" id="CHEBI:33384"/>
    </ligand>
</feature>
<dbReference type="PANTHER" id="PTHR43697:SF1">
    <property type="entry name" value="SERINE--TRNA LIGASE"/>
    <property type="match status" value="1"/>
</dbReference>
<protein>
    <recommendedName>
        <fullName evidence="11 14">Serine--tRNA ligase</fullName>
        <ecNumber evidence="4 14">6.1.1.11</ecNumber>
    </recommendedName>
</protein>
<feature type="domain" description="Aminoacyl-transfer RNA synthetases class-II family profile" evidence="18">
    <location>
        <begin position="163"/>
        <end position="405"/>
    </location>
</feature>
<comment type="catalytic activity">
    <reaction evidence="13">
        <text>tRNA(Ser) + L-serine + ATP = L-seryl-tRNA(Ser) + AMP + diphosphate + H(+)</text>
        <dbReference type="Rhea" id="RHEA:12292"/>
        <dbReference type="Rhea" id="RHEA-COMP:9669"/>
        <dbReference type="Rhea" id="RHEA-COMP:9703"/>
        <dbReference type="ChEBI" id="CHEBI:15378"/>
        <dbReference type="ChEBI" id="CHEBI:30616"/>
        <dbReference type="ChEBI" id="CHEBI:33019"/>
        <dbReference type="ChEBI" id="CHEBI:33384"/>
        <dbReference type="ChEBI" id="CHEBI:78442"/>
        <dbReference type="ChEBI" id="CHEBI:78533"/>
        <dbReference type="ChEBI" id="CHEBI:456215"/>
        <dbReference type="EC" id="6.1.1.11"/>
    </reaction>
</comment>
<organism evidence="19 20">
    <name type="scientific">Mycoplasma haematolamae (strain Purdue)</name>
    <dbReference type="NCBI Taxonomy" id="1212765"/>
    <lineage>
        <taxon>Bacteria</taxon>
        <taxon>Bacillati</taxon>
        <taxon>Mycoplasmatota</taxon>
        <taxon>Mollicutes</taxon>
        <taxon>Mycoplasmataceae</taxon>
        <taxon>Mycoplasma</taxon>
    </lineage>
</organism>
<dbReference type="SUPFAM" id="SSF46589">
    <property type="entry name" value="tRNA-binding arm"/>
    <property type="match status" value="1"/>
</dbReference>
<dbReference type="InterPro" id="IPR010978">
    <property type="entry name" value="tRNA-bd_arm"/>
</dbReference>
<dbReference type="GO" id="GO:0005737">
    <property type="term" value="C:cytoplasm"/>
    <property type="evidence" value="ECO:0007669"/>
    <property type="project" value="UniProtKB-SubCell"/>
</dbReference>
<keyword evidence="6" id="KW-0436">Ligase</keyword>
<evidence type="ECO:0000256" key="16">
    <source>
        <dbReference type="PIRSR" id="PIRSR001529-2"/>
    </source>
</evidence>
<dbReference type="PROSITE" id="PS50862">
    <property type="entry name" value="AA_TRNA_LIGASE_II"/>
    <property type="match status" value="1"/>
</dbReference>
<evidence type="ECO:0000256" key="17">
    <source>
        <dbReference type="SAM" id="MobiDB-lite"/>
    </source>
</evidence>
<evidence type="ECO:0000256" key="9">
    <source>
        <dbReference type="ARBA" id="ARBA00022917"/>
    </source>
</evidence>
<evidence type="ECO:0000256" key="3">
    <source>
        <dbReference type="ARBA" id="ARBA00010728"/>
    </source>
</evidence>
<keyword evidence="7" id="KW-0547">Nucleotide-binding</keyword>
<evidence type="ECO:0000256" key="5">
    <source>
        <dbReference type="ARBA" id="ARBA00022490"/>
    </source>
</evidence>
<evidence type="ECO:0000313" key="20">
    <source>
        <dbReference type="Proteomes" id="UP000006502"/>
    </source>
</evidence>
<evidence type="ECO:0000256" key="7">
    <source>
        <dbReference type="ARBA" id="ARBA00022741"/>
    </source>
</evidence>
<evidence type="ECO:0000256" key="8">
    <source>
        <dbReference type="ARBA" id="ARBA00022840"/>
    </source>
</evidence>
<sequence length="420" mass="48190">MISIRWFREDFEDLLEKYKGCNVEESTLLEIKSLDKEVLEIKGNLDQLRAQKNQLSKEYGQSRKEGGSPDPSGSNLKDQIAALEREYEEKKSRFDQLICSIPAIPDPDVPDQDTVVKEWGVIDQTRSYKPYIELVSDLKLIDFKEAVSVSGSGHSVYVNKGEKLFRSLISFTLDWAESNGFQRRYLPVLVNEDSLFCTSQLSKFSENLFRLGNSHSPRYLSPTAEVQLVNLYRKQIIPKDQLPIKLCANTNCFRNEKIGAGSESRGIIRQYQFCKTEIIMMTLPEESEKTQEYMSTVIEGLLQALQIPYRKLLLSKTEMSFASSKTYDFEAWMPGEGKYREISSLSNTRDFQSLRGKIRYKADKLNASEKSEYVHILNGSCLAIDRLFAVLLENHQTPEGEVKIPECLVRYFGEEKIVKP</sequence>
<evidence type="ECO:0000313" key="19">
    <source>
        <dbReference type="EMBL" id="AFO52499.1"/>
    </source>
</evidence>
<comment type="catalytic activity">
    <reaction evidence="12">
        <text>tRNA(Sec) + L-serine + ATP = L-seryl-tRNA(Sec) + AMP + diphosphate + H(+)</text>
        <dbReference type="Rhea" id="RHEA:42580"/>
        <dbReference type="Rhea" id="RHEA-COMP:9742"/>
        <dbReference type="Rhea" id="RHEA-COMP:10128"/>
        <dbReference type="ChEBI" id="CHEBI:15378"/>
        <dbReference type="ChEBI" id="CHEBI:30616"/>
        <dbReference type="ChEBI" id="CHEBI:33019"/>
        <dbReference type="ChEBI" id="CHEBI:33384"/>
        <dbReference type="ChEBI" id="CHEBI:78442"/>
        <dbReference type="ChEBI" id="CHEBI:78533"/>
        <dbReference type="ChEBI" id="CHEBI:456215"/>
        <dbReference type="EC" id="6.1.1.11"/>
    </reaction>
</comment>
<dbReference type="InterPro" id="IPR015866">
    <property type="entry name" value="Ser-tRNA-synth_1_N"/>
</dbReference>
<dbReference type="PRINTS" id="PR00981">
    <property type="entry name" value="TRNASYNTHSER"/>
</dbReference>
<evidence type="ECO:0000256" key="2">
    <source>
        <dbReference type="ARBA" id="ARBA00005045"/>
    </source>
</evidence>
<evidence type="ECO:0000256" key="4">
    <source>
        <dbReference type="ARBA" id="ARBA00012840"/>
    </source>
</evidence>
<evidence type="ECO:0000256" key="1">
    <source>
        <dbReference type="ARBA" id="ARBA00004496"/>
    </source>
</evidence>
<feature type="region of interest" description="Disordered" evidence="17">
    <location>
        <begin position="54"/>
        <end position="76"/>
    </location>
</feature>
<evidence type="ECO:0000256" key="14">
    <source>
        <dbReference type="NCBIfam" id="TIGR00414"/>
    </source>
</evidence>
<feature type="binding site" evidence="15">
    <location>
        <position position="254"/>
    </location>
    <ligand>
        <name>L-serine</name>
        <dbReference type="ChEBI" id="CHEBI:33384"/>
    </ligand>
</feature>
<dbReference type="Gene3D" id="1.10.287.40">
    <property type="entry name" value="Serine-tRNA synthetase, tRNA binding domain"/>
    <property type="match status" value="1"/>
</dbReference>
<comment type="subcellular location">
    <subcellularLocation>
        <location evidence="1">Cytoplasm</location>
    </subcellularLocation>
</comment>
<comment type="similarity">
    <text evidence="3">Belongs to the class-II aminoacyl-tRNA synthetase family. Type-1 seryl-tRNA synthetase subfamily.</text>
</comment>
<feature type="binding site" evidence="16">
    <location>
        <begin position="341"/>
        <end position="344"/>
    </location>
    <ligand>
        <name>ATP</name>
        <dbReference type="ChEBI" id="CHEBI:30616"/>
    </ligand>
</feature>
<dbReference type="InterPro" id="IPR042103">
    <property type="entry name" value="SerRS_1_N_sf"/>
</dbReference>
<gene>
    <name evidence="19" type="ordered locus">MHLP_04595</name>
</gene>
<dbReference type="PATRIC" id="fig|1212765.3.peg.1041"/>